<dbReference type="AlphaFoldDB" id="A0A9P7VF98"/>
<dbReference type="EMBL" id="MU250633">
    <property type="protein sequence ID" value="KAG7439091.1"/>
    <property type="molecule type" value="Genomic_DNA"/>
</dbReference>
<keyword evidence="2" id="KW-1185">Reference proteome</keyword>
<organism evidence="1 2">
    <name type="scientific">Guyanagaster necrorhizus</name>
    <dbReference type="NCBI Taxonomy" id="856835"/>
    <lineage>
        <taxon>Eukaryota</taxon>
        <taxon>Fungi</taxon>
        <taxon>Dikarya</taxon>
        <taxon>Basidiomycota</taxon>
        <taxon>Agaricomycotina</taxon>
        <taxon>Agaricomycetes</taxon>
        <taxon>Agaricomycetidae</taxon>
        <taxon>Agaricales</taxon>
        <taxon>Marasmiineae</taxon>
        <taxon>Physalacriaceae</taxon>
        <taxon>Guyanagaster</taxon>
    </lineage>
</organism>
<proteinExistence type="predicted"/>
<evidence type="ECO:0000313" key="1">
    <source>
        <dbReference type="EMBL" id="KAG7439091.1"/>
    </source>
</evidence>
<dbReference type="GeneID" id="66100497"/>
<name>A0A9P7VF98_9AGAR</name>
<sequence length="64" mass="7670">MAVTEDITRPQDRRSFVCWKCRSVVSPRWAKKQWGHEAARIITMLDARWTPWLGWLETQLGQER</sequence>
<comment type="caution">
    <text evidence="1">The sequence shown here is derived from an EMBL/GenBank/DDBJ whole genome shotgun (WGS) entry which is preliminary data.</text>
</comment>
<protein>
    <submittedName>
        <fullName evidence="1">Uncharacterized protein</fullName>
    </submittedName>
</protein>
<evidence type="ECO:0000313" key="2">
    <source>
        <dbReference type="Proteomes" id="UP000812287"/>
    </source>
</evidence>
<gene>
    <name evidence="1" type="ORF">BT62DRAFT_1014392</name>
</gene>
<accession>A0A9P7VF98</accession>
<dbReference type="OrthoDB" id="10594939at2759"/>
<dbReference type="Proteomes" id="UP000812287">
    <property type="component" value="Unassembled WGS sequence"/>
</dbReference>
<dbReference type="RefSeq" id="XP_043032595.1">
    <property type="nucleotide sequence ID" value="XM_043178210.1"/>
</dbReference>
<reference evidence="1" key="1">
    <citation type="submission" date="2020-11" db="EMBL/GenBank/DDBJ databases">
        <title>Adaptations for nitrogen fixation in a non-lichenized fungal sporocarp promotes dispersal by wood-feeding termites.</title>
        <authorList>
            <consortium name="DOE Joint Genome Institute"/>
            <person name="Koch R.A."/>
            <person name="Yoon G."/>
            <person name="Arayal U."/>
            <person name="Lail K."/>
            <person name="Amirebrahimi M."/>
            <person name="Labutti K."/>
            <person name="Lipzen A."/>
            <person name="Riley R."/>
            <person name="Barry K."/>
            <person name="Henrissat B."/>
            <person name="Grigoriev I.V."/>
            <person name="Herr J.R."/>
            <person name="Aime M.C."/>
        </authorList>
    </citation>
    <scope>NUCLEOTIDE SEQUENCE</scope>
    <source>
        <strain evidence="1">MCA 3950</strain>
    </source>
</reference>